<name>A0ABV1HQI0_9FIRM</name>
<keyword evidence="2" id="KW-1133">Transmembrane helix</keyword>
<gene>
    <name evidence="3" type="ORF">WMO41_13050</name>
</gene>
<feature type="transmembrane region" description="Helical" evidence="2">
    <location>
        <begin position="44"/>
        <end position="61"/>
    </location>
</feature>
<dbReference type="InterPro" id="IPR004679">
    <property type="entry name" value="2-OHcarboxylate_transport"/>
</dbReference>
<accession>A0ABV1HQI0</accession>
<evidence type="ECO:0000313" key="3">
    <source>
        <dbReference type="EMBL" id="MEQ2564077.1"/>
    </source>
</evidence>
<feature type="transmembrane region" description="Helical" evidence="2">
    <location>
        <begin position="108"/>
        <end position="126"/>
    </location>
</feature>
<feature type="transmembrane region" description="Helical" evidence="2">
    <location>
        <begin position="138"/>
        <end position="160"/>
    </location>
</feature>
<dbReference type="Proteomes" id="UP001437460">
    <property type="component" value="Unassembled WGS sequence"/>
</dbReference>
<feature type="transmembrane region" description="Helical" evidence="2">
    <location>
        <begin position="294"/>
        <end position="313"/>
    </location>
</feature>
<feature type="transmembrane region" description="Helical" evidence="2">
    <location>
        <begin position="21"/>
        <end position="38"/>
    </location>
</feature>
<evidence type="ECO:0000313" key="4">
    <source>
        <dbReference type="Proteomes" id="UP001437460"/>
    </source>
</evidence>
<feature type="transmembrane region" description="Helical" evidence="2">
    <location>
        <begin position="202"/>
        <end position="224"/>
    </location>
</feature>
<protein>
    <submittedName>
        <fullName evidence="3">2-hydroxycarboxylate transporter family protein</fullName>
    </submittedName>
</protein>
<keyword evidence="1 2" id="KW-0472">Membrane</keyword>
<keyword evidence="4" id="KW-1185">Reference proteome</keyword>
<dbReference type="Pfam" id="PF03390">
    <property type="entry name" value="2HCT"/>
    <property type="match status" value="1"/>
</dbReference>
<dbReference type="PANTHER" id="PTHR40033">
    <property type="entry name" value="NA(+)-MALATE SYMPORTER"/>
    <property type="match status" value="1"/>
</dbReference>
<dbReference type="EMBL" id="JBBMFJ010000030">
    <property type="protein sequence ID" value="MEQ2564077.1"/>
    <property type="molecule type" value="Genomic_DNA"/>
</dbReference>
<organism evidence="3 4">
    <name type="scientific">Ventrimonas faecis</name>
    <dbReference type="NCBI Taxonomy" id="3133170"/>
    <lineage>
        <taxon>Bacteria</taxon>
        <taxon>Bacillati</taxon>
        <taxon>Bacillota</taxon>
        <taxon>Clostridia</taxon>
        <taxon>Lachnospirales</taxon>
        <taxon>Lachnospiraceae</taxon>
        <taxon>Ventrimonas</taxon>
    </lineage>
</organism>
<sequence>MGEEKKKSFLQELKVLGGLPWWLYLLCTFAVLAVAYTDTLGYDAIAFIAFVMAFSIALYKFGKILPIWNTYIGGGLLMVFFGCALLKQFNLIPEGYLELVDTMVQGDVNILSVFIIALIMGSILSLDRKVLLRSFAGYVPAILGGLFGAALFGVAAGFIFGVQPIDMIIKYVLPIMGGGNGAGAVPLSQIYEQISGEPAANYYSFAIIILTIANLFCILAGAMLNRLGKKVPSLTGDGTNIMPVDSKLIKEDVEVKVSLTDYSGTLLLMGAVYAVGRLFSKVLLPTVFGAQIHTFAYSIIFVVVLAALGIVPANIRVAARNMQSFMVSVVALMTMVGLGFDFDLGELVSACSPANLIIAAVIVVGAILGSGLVGKLVGFYPIDAAVTAGLCMANRGGAGDIAVLGAAQRLELISYAQLSSRVGGGIVLIIASFFFSFFL</sequence>
<feature type="transmembrane region" description="Helical" evidence="2">
    <location>
        <begin position="266"/>
        <end position="288"/>
    </location>
</feature>
<proteinExistence type="inferred from homology"/>
<dbReference type="RefSeq" id="WP_349230129.1">
    <property type="nucleotide sequence ID" value="NZ_JBBMFJ010000030.1"/>
</dbReference>
<feature type="transmembrane region" description="Helical" evidence="2">
    <location>
        <begin position="418"/>
        <end position="438"/>
    </location>
</feature>
<feature type="transmembrane region" description="Helical" evidence="2">
    <location>
        <begin position="354"/>
        <end position="373"/>
    </location>
</feature>
<reference evidence="3 4" key="1">
    <citation type="submission" date="2024-03" db="EMBL/GenBank/DDBJ databases">
        <title>Human intestinal bacterial collection.</title>
        <authorList>
            <person name="Pauvert C."/>
            <person name="Hitch T.C.A."/>
            <person name="Clavel T."/>
        </authorList>
    </citation>
    <scope>NUCLEOTIDE SEQUENCE [LARGE SCALE GENOMIC DNA]</scope>
    <source>
        <strain evidence="3 4">CLA-AP-H27</strain>
    </source>
</reference>
<comment type="caution">
    <text evidence="3">The sequence shown here is derived from an EMBL/GenBank/DDBJ whole genome shotgun (WGS) entry which is preliminary data.</text>
</comment>
<feature type="transmembrane region" description="Helical" evidence="2">
    <location>
        <begin position="325"/>
        <end position="342"/>
    </location>
</feature>
<comment type="similarity">
    <text evidence="1">Belongs to the 2-hydroxycarboxylate transporter (2-HCT) (TC 2.A.24) family.</text>
</comment>
<keyword evidence="1" id="KW-0769">Symport</keyword>
<evidence type="ECO:0000256" key="1">
    <source>
        <dbReference type="PIRNR" id="PIRNR005348"/>
    </source>
</evidence>
<keyword evidence="1" id="KW-0813">Transport</keyword>
<dbReference type="PIRSF" id="PIRSF005348">
    <property type="entry name" value="YxkH"/>
    <property type="match status" value="1"/>
</dbReference>
<dbReference type="PANTHER" id="PTHR40033:SF1">
    <property type="entry name" value="CITRATE-SODIUM SYMPORTER"/>
    <property type="match status" value="1"/>
</dbReference>
<feature type="transmembrane region" description="Helical" evidence="2">
    <location>
        <begin position="68"/>
        <end position="88"/>
    </location>
</feature>
<evidence type="ECO:0000256" key="2">
    <source>
        <dbReference type="SAM" id="Phobius"/>
    </source>
</evidence>
<keyword evidence="2" id="KW-0812">Transmembrane</keyword>